<proteinExistence type="predicted"/>
<dbReference type="EMBL" id="JBGBDC010000006">
    <property type="protein sequence ID" value="MEY2252469.1"/>
    <property type="molecule type" value="Genomic_DNA"/>
</dbReference>
<evidence type="ECO:0008006" key="3">
    <source>
        <dbReference type="Google" id="ProtNLM"/>
    </source>
</evidence>
<dbReference type="Gene3D" id="2.180.10.10">
    <property type="entry name" value="RHS repeat-associated core"/>
    <property type="match status" value="1"/>
</dbReference>
<organism evidence="1 2">
    <name type="scientific">Comamonas sediminis</name>
    <dbReference type="NCBI Taxonomy" id="1783360"/>
    <lineage>
        <taxon>Bacteria</taxon>
        <taxon>Pseudomonadati</taxon>
        <taxon>Pseudomonadota</taxon>
        <taxon>Betaproteobacteria</taxon>
        <taxon>Burkholderiales</taxon>
        <taxon>Comamonadaceae</taxon>
        <taxon>Comamonas</taxon>
    </lineage>
</organism>
<keyword evidence="2" id="KW-1185">Reference proteome</keyword>
<evidence type="ECO:0000313" key="1">
    <source>
        <dbReference type="EMBL" id="MEY2252469.1"/>
    </source>
</evidence>
<evidence type="ECO:0000313" key="2">
    <source>
        <dbReference type="Proteomes" id="UP001562178"/>
    </source>
</evidence>
<sequence>MAIQEDITDFFGLELPYAGNPLEVDVERLRALGRAVDNALNGLRELIDEKAGAQEVDGALDALQRAINDMGAARVQSVNGKAGVNITLARADLKLGPANGASTTSIAYDTSGRVSVVTEMLDAKQAVTVISYDSTGNVKTVVTTYDGRKRTETMTYNNGRLEGAAATEEAV</sequence>
<name>A0ABV4B4T7_9BURK</name>
<accession>A0ABV4B4T7</accession>
<reference evidence="1 2" key="1">
    <citation type="journal article" date="2016" name="Int. J. Syst. Evol. Microbiol.">
        <title>Description of Comamonas sediminis sp. nov., isolated from lagoon sediments.</title>
        <authorList>
            <person name="Subhash Y."/>
            <person name="Bang J.J."/>
            <person name="You T.H."/>
            <person name="Lee S.S."/>
        </authorList>
    </citation>
    <scope>NUCLEOTIDE SEQUENCE [LARGE SCALE GENOMIC DNA]</scope>
    <source>
        <strain evidence="1 2">JCM 31169</strain>
    </source>
</reference>
<dbReference type="RefSeq" id="WP_369460500.1">
    <property type="nucleotide sequence ID" value="NZ_JBGBDC010000006.1"/>
</dbReference>
<protein>
    <recommendedName>
        <fullName evidence="3">YD repeat-containing protein</fullName>
    </recommendedName>
</protein>
<gene>
    <name evidence="1" type="ORF">AB7A72_15735</name>
</gene>
<dbReference type="Proteomes" id="UP001562178">
    <property type="component" value="Unassembled WGS sequence"/>
</dbReference>
<comment type="caution">
    <text evidence="1">The sequence shown here is derived from an EMBL/GenBank/DDBJ whole genome shotgun (WGS) entry which is preliminary data.</text>
</comment>